<sequence>MKESRDGLEKNPIDRREFYRDNPLFNSISTRAAETCAPSTATGYTFVPTSKASRPMSLNKSGTTLKTKSETTLKTRSAYCMLISPSWSEYCLKLDKYQIRFACDCMHGIFCEETAVDTNEEKTISTRARYPRRVPIEPPAPASCRPNRDVGGETNAIVAPHKVHLLS</sequence>
<protein>
    <submittedName>
        <fullName evidence="1">Uncharacterized protein</fullName>
    </submittedName>
</protein>
<dbReference type="EMBL" id="AM902716">
    <property type="protein sequence ID" value="CAP41430.1"/>
    <property type="molecule type" value="Genomic_DNA"/>
</dbReference>
<proteinExistence type="predicted"/>
<gene>
    <name evidence="1" type="ordered locus">Bpet1098</name>
</gene>
<evidence type="ECO:0000313" key="1">
    <source>
        <dbReference type="EMBL" id="CAP41430.1"/>
    </source>
</evidence>
<organism evidence="1 2">
    <name type="scientific">Bordetella petrii (strain ATCC BAA-461 / DSM 12804 / CCUG 43448 / CIP 107267 / Se-1111R)</name>
    <dbReference type="NCBI Taxonomy" id="340100"/>
    <lineage>
        <taxon>Bacteria</taxon>
        <taxon>Pseudomonadati</taxon>
        <taxon>Pseudomonadota</taxon>
        <taxon>Betaproteobacteria</taxon>
        <taxon>Burkholderiales</taxon>
        <taxon>Alcaligenaceae</taxon>
        <taxon>Bordetella</taxon>
    </lineage>
</organism>
<dbReference type="AlphaFoldDB" id="A9IBG0"/>
<dbReference type="Proteomes" id="UP000001225">
    <property type="component" value="Chromosome"/>
</dbReference>
<accession>A9IBG0</accession>
<name>A9IBG0_BORPD</name>
<reference evidence="1 2" key="1">
    <citation type="journal article" date="2008" name="BMC Genomics">
        <title>The missing link: Bordetella petrii is endowed with both the metabolic versatility of environmental bacteria and virulence traits of pathogenic Bordetellae.</title>
        <authorList>
            <person name="Gross R."/>
            <person name="Guzman C.A."/>
            <person name="Sebaihia M."/>
            <person name="Martins Dos Santos V.A."/>
            <person name="Pieper D.H."/>
            <person name="Koebnik R."/>
            <person name="Lechner M."/>
            <person name="Bartels D."/>
            <person name="Buhrmester J."/>
            <person name="Choudhuri J.V."/>
            <person name="Ebensen T."/>
            <person name="Gaigalat L."/>
            <person name="Herrmann S."/>
            <person name="Khachane A.N."/>
            <person name="Larisch C."/>
            <person name="Link S."/>
            <person name="Linke B."/>
            <person name="Meyer F."/>
            <person name="Mormann S."/>
            <person name="Nakunst D."/>
            <person name="Rueckert C."/>
            <person name="Schneiker-Bekel S."/>
            <person name="Schulze K."/>
            <person name="Vorhoelter F.J."/>
            <person name="Yevsa T."/>
            <person name="Engle J.T."/>
            <person name="Goldman W.E."/>
            <person name="Puehler A."/>
            <person name="Goebel U.B."/>
            <person name="Goesmann A."/>
            <person name="Bloecker H."/>
            <person name="Kaiser O."/>
            <person name="Martinez-Arias R."/>
        </authorList>
    </citation>
    <scope>NUCLEOTIDE SEQUENCE [LARGE SCALE GENOMIC DNA]</scope>
    <source>
        <strain evidence="2">ATCC BAA-461 / DSM 12804 / CCUG 43448 / CIP 107267 / Se-1111R</strain>
    </source>
</reference>
<dbReference type="KEGG" id="bpt:Bpet1098"/>
<keyword evidence="2" id="KW-1185">Reference proteome</keyword>
<evidence type="ECO:0000313" key="2">
    <source>
        <dbReference type="Proteomes" id="UP000001225"/>
    </source>
</evidence>